<reference evidence="2 3" key="1">
    <citation type="submission" date="2019-07" db="EMBL/GenBank/DDBJ databases">
        <title>Draft genome for Streptomyces benahoarensis MZ03-48.</title>
        <authorList>
            <person name="Gonzalez-Pimentel J.L."/>
        </authorList>
    </citation>
    <scope>NUCLEOTIDE SEQUENCE [LARGE SCALE GENOMIC DNA]</scope>
    <source>
        <strain evidence="2 3">MZ03-48</strain>
    </source>
</reference>
<evidence type="ECO:0000313" key="3">
    <source>
        <dbReference type="Proteomes" id="UP000320888"/>
    </source>
</evidence>
<gene>
    <name evidence="2" type="ORF">FNZ23_09270</name>
</gene>
<protein>
    <submittedName>
        <fullName evidence="2">Uncharacterized protein</fullName>
    </submittedName>
</protein>
<dbReference type="EMBL" id="VKLS01000073">
    <property type="protein sequence ID" value="TSB42565.1"/>
    <property type="molecule type" value="Genomic_DNA"/>
</dbReference>
<feature type="region of interest" description="Disordered" evidence="1">
    <location>
        <begin position="1"/>
        <end position="42"/>
    </location>
</feature>
<dbReference type="Proteomes" id="UP000320888">
    <property type="component" value="Unassembled WGS sequence"/>
</dbReference>
<feature type="compositionally biased region" description="Basic residues" evidence="1">
    <location>
        <begin position="30"/>
        <end position="42"/>
    </location>
</feature>
<dbReference type="AlphaFoldDB" id="A0A553ZME8"/>
<name>A0A553ZME8_9ACTN</name>
<feature type="compositionally biased region" description="Low complexity" evidence="1">
    <location>
        <begin position="1"/>
        <end position="29"/>
    </location>
</feature>
<sequence>MPTTASSVVVPAAAHTASGGRPRTPVRAAVRPRRVRRTSAHAHGFIPHRRPRLAPCARSGIPDMSRVG</sequence>
<dbReference type="RefSeq" id="WP_143942183.1">
    <property type="nucleotide sequence ID" value="NZ_VKLS01000073.1"/>
</dbReference>
<evidence type="ECO:0000256" key="1">
    <source>
        <dbReference type="SAM" id="MobiDB-lite"/>
    </source>
</evidence>
<organism evidence="2 3">
    <name type="scientific">Streptomyces benahoarensis</name>
    <dbReference type="NCBI Taxonomy" id="2595054"/>
    <lineage>
        <taxon>Bacteria</taxon>
        <taxon>Bacillati</taxon>
        <taxon>Actinomycetota</taxon>
        <taxon>Actinomycetes</taxon>
        <taxon>Kitasatosporales</taxon>
        <taxon>Streptomycetaceae</taxon>
        <taxon>Streptomyces</taxon>
    </lineage>
</organism>
<accession>A0A553ZME8</accession>
<evidence type="ECO:0000313" key="2">
    <source>
        <dbReference type="EMBL" id="TSB42565.1"/>
    </source>
</evidence>
<keyword evidence="3" id="KW-1185">Reference proteome</keyword>
<proteinExistence type="predicted"/>
<comment type="caution">
    <text evidence="2">The sequence shown here is derived from an EMBL/GenBank/DDBJ whole genome shotgun (WGS) entry which is preliminary data.</text>
</comment>